<proteinExistence type="predicted"/>
<reference evidence="2 3" key="1">
    <citation type="submission" date="2019-02" db="EMBL/GenBank/DDBJ databases">
        <title>Kribbella capetownensis sp. nov. and Kribbella speibonae sp. nov., isolated from soil.</title>
        <authorList>
            <person name="Curtis S.M."/>
            <person name="Norton I."/>
            <person name="Everest G.J."/>
            <person name="Meyers P.R."/>
        </authorList>
    </citation>
    <scope>NUCLEOTIDE SEQUENCE [LARGE SCALE GENOMIC DNA]</scope>
    <source>
        <strain evidence="2 3">NRRL B-24813</strain>
    </source>
</reference>
<sequence length="258" mass="29023">MTELKTASGPKSAPAPPSWDLARNRYEFKLPAGGADFSTLVAAFASIATDDATFTLTATHEDHRVVQRNWTGRCTADEFALMLAEARRFVLQATYSDGSRLWYDSVGTERWRWSTSGAAQDAALEFRRTVKRRTRRRRFSLIWPWSVLLAGLLMYGAWGDESPAADPNDPPVYNYTGPLWYTLIWTMIAVTGVVAIFASDWTGYGLSKRRYLRRLSSDRSLKWRRMFVIKPVDVTNQIGIGLVLGLPAGAFLAFLIAR</sequence>
<comment type="caution">
    <text evidence="2">The sequence shown here is derived from an EMBL/GenBank/DDBJ whole genome shotgun (WGS) entry which is preliminary data.</text>
</comment>
<dbReference type="AlphaFoldDB" id="A0A4R0JX84"/>
<keyword evidence="1" id="KW-1133">Transmembrane helix</keyword>
<gene>
    <name evidence="2" type="ORF">E0H73_40045</name>
</gene>
<name>A0A4R0JX84_9ACTN</name>
<evidence type="ECO:0000313" key="2">
    <source>
        <dbReference type="EMBL" id="TCC52131.1"/>
    </source>
</evidence>
<keyword evidence="1" id="KW-0812">Transmembrane</keyword>
<dbReference type="Proteomes" id="UP000291144">
    <property type="component" value="Unassembled WGS sequence"/>
</dbReference>
<feature type="transmembrane region" description="Helical" evidence="1">
    <location>
        <begin position="234"/>
        <end position="257"/>
    </location>
</feature>
<protein>
    <submittedName>
        <fullName evidence="2">Uncharacterized protein</fullName>
    </submittedName>
</protein>
<feature type="transmembrane region" description="Helical" evidence="1">
    <location>
        <begin position="179"/>
        <end position="204"/>
    </location>
</feature>
<evidence type="ECO:0000256" key="1">
    <source>
        <dbReference type="SAM" id="Phobius"/>
    </source>
</evidence>
<feature type="transmembrane region" description="Helical" evidence="1">
    <location>
        <begin position="141"/>
        <end position="159"/>
    </location>
</feature>
<evidence type="ECO:0000313" key="3">
    <source>
        <dbReference type="Proteomes" id="UP000291144"/>
    </source>
</evidence>
<dbReference type="EMBL" id="SJKB01000021">
    <property type="protein sequence ID" value="TCC52131.1"/>
    <property type="molecule type" value="Genomic_DNA"/>
</dbReference>
<keyword evidence="3" id="KW-1185">Reference proteome</keyword>
<keyword evidence="1" id="KW-0472">Membrane</keyword>
<accession>A0A4R0JX84</accession>
<dbReference type="RefSeq" id="WP_131365574.1">
    <property type="nucleotide sequence ID" value="NZ_SJKB01000021.1"/>
</dbReference>
<organism evidence="2 3">
    <name type="scientific">Kribbella pittospori</name>
    <dbReference type="NCBI Taxonomy" id="722689"/>
    <lineage>
        <taxon>Bacteria</taxon>
        <taxon>Bacillati</taxon>
        <taxon>Actinomycetota</taxon>
        <taxon>Actinomycetes</taxon>
        <taxon>Propionibacteriales</taxon>
        <taxon>Kribbellaceae</taxon>
        <taxon>Kribbella</taxon>
    </lineage>
</organism>